<evidence type="ECO:0000256" key="1">
    <source>
        <dbReference type="SAM" id="SignalP"/>
    </source>
</evidence>
<organism evidence="2 3">
    <name type="scientific">Vibrio lentus</name>
    <dbReference type="NCBI Taxonomy" id="136468"/>
    <lineage>
        <taxon>Bacteria</taxon>
        <taxon>Pseudomonadati</taxon>
        <taxon>Pseudomonadota</taxon>
        <taxon>Gammaproteobacteria</taxon>
        <taxon>Vibrionales</taxon>
        <taxon>Vibrionaceae</taxon>
        <taxon>Vibrio</taxon>
    </lineage>
</organism>
<sequence>MKLKTLTLCTLLSASATVAVHAQATSDTQTAFDTQQTVNIQENKQATSVPSVQSQADDLYSQEQSFKQSADLIRTTYESQLYTLAAFKEGHYGLRMYRQTLDDKYSAAVWSDMARVASKLSGLSNDVQTMEQIVLYSEKRVASYVGDNDERSVRRYNITKHMPEYLYLGVDLLGSMARANEYGLEHKNDAKLREIIRRYDFSRYVTNEDMVKAWAAQLANQVYWLRQLGEQDVVDEFVETFQKAYPDSQDRKLSSQQYGNKIYGMTHVIFGDSEYYQHQVSEQEHQWIYDYFRENIDTILLRAKEDVIAEVGLTFLLAGLEDDPVVEKTRLAIQASIDKDHGMIPSITGDFDLEYGEHRNVLAIMLLDWQQVNEAPTLKGNPKVFTTIPYGLIESQPLSK</sequence>
<accession>A0A4U2B211</accession>
<feature type="signal peptide" evidence="1">
    <location>
        <begin position="1"/>
        <end position="24"/>
    </location>
</feature>
<dbReference type="RefSeq" id="WP_099166717.1">
    <property type="nucleotide sequence ID" value="NZ_JAJGZU010000012.1"/>
</dbReference>
<proteinExistence type="predicted"/>
<evidence type="ECO:0000313" key="3">
    <source>
        <dbReference type="Proteomes" id="UP000305840"/>
    </source>
</evidence>
<dbReference type="Proteomes" id="UP000305840">
    <property type="component" value="Unassembled WGS sequence"/>
</dbReference>
<dbReference type="Pfam" id="PF12060">
    <property type="entry name" value="DUF3541"/>
    <property type="match status" value="1"/>
</dbReference>
<dbReference type="EMBL" id="SYVO01000038">
    <property type="protein sequence ID" value="TKG08803.1"/>
    <property type="molecule type" value="Genomic_DNA"/>
</dbReference>
<feature type="chain" id="PRO_5030103475" evidence="1">
    <location>
        <begin position="25"/>
        <end position="400"/>
    </location>
</feature>
<comment type="caution">
    <text evidence="2">The sequence shown here is derived from an EMBL/GenBank/DDBJ whole genome shotgun (WGS) entry which is preliminary data.</text>
</comment>
<protein>
    <submittedName>
        <fullName evidence="2">DUF3541 domain-containing protein</fullName>
    </submittedName>
</protein>
<name>A0A4U2B211_9VIBR</name>
<dbReference type="AlphaFoldDB" id="A0A4U2B211"/>
<dbReference type="InterPro" id="IPR021928">
    <property type="entry name" value="DUF3541"/>
</dbReference>
<reference evidence="2 3" key="1">
    <citation type="submission" date="2019-04" db="EMBL/GenBank/DDBJ databases">
        <title>A reverse ecology approach based on a biological definition of microbial populations.</title>
        <authorList>
            <person name="Arevalo P."/>
            <person name="Vaninsberghe D."/>
            <person name="Elsherbini J."/>
            <person name="Gore J."/>
            <person name="Polz M."/>
        </authorList>
    </citation>
    <scope>NUCLEOTIDE SEQUENCE [LARGE SCALE GENOMIC DNA]</scope>
    <source>
        <strain evidence="2 3">10N.222.48.A1</strain>
    </source>
</reference>
<evidence type="ECO:0000313" key="2">
    <source>
        <dbReference type="EMBL" id="TKG08803.1"/>
    </source>
</evidence>
<gene>
    <name evidence="2" type="ORF">FCV91_11925</name>
</gene>
<keyword evidence="1" id="KW-0732">Signal</keyword>